<feature type="domain" description="Protein-glutamine gamma-glutamyltransferase-like C-terminal" evidence="1">
    <location>
        <begin position="212"/>
        <end position="276"/>
    </location>
</feature>
<gene>
    <name evidence="2" type="ORF">D0T11_05905</name>
</gene>
<protein>
    <submittedName>
        <fullName evidence="2">DUF4129 domain-containing protein</fullName>
    </submittedName>
</protein>
<evidence type="ECO:0000313" key="3">
    <source>
        <dbReference type="Proteomes" id="UP000284250"/>
    </source>
</evidence>
<organism evidence="2 3">
    <name type="scientific">Hymenobacter rubripertinctus</name>
    <dbReference type="NCBI Taxonomy" id="2029981"/>
    <lineage>
        <taxon>Bacteria</taxon>
        <taxon>Pseudomonadati</taxon>
        <taxon>Bacteroidota</taxon>
        <taxon>Cytophagia</taxon>
        <taxon>Cytophagales</taxon>
        <taxon>Hymenobacteraceae</taxon>
        <taxon>Hymenobacter</taxon>
    </lineage>
</organism>
<proteinExistence type="predicted"/>
<sequence>MVWPPAISLPANLPPLNCSRPTFAFAPVSATAVIGLLLLAAPAGAGPGPQLPQPPLLPPADTTVAHSDTRLVPLPTDTATPARLRPPAAGRLAALARRPEFRYVEPEIHSSSDSAWTRFWRELLRWLTALFSGPTYESRGRYVVYALFAAAFGYVGLRLLRLDITGLFGRRARAVPLPYETLSEDIHRIDFDQELIRAEQAGNYRLAVRLGYLLALRHLTERHLIRWQPDKTNHDYLRELAGTRWAAGFRSLTRQFEYVWYGELPLSAAQYPALREDRQEFIRRLSGKLSAVS</sequence>
<dbReference type="EMBL" id="QYCN01000006">
    <property type="protein sequence ID" value="RIY12175.1"/>
    <property type="molecule type" value="Genomic_DNA"/>
</dbReference>
<name>A0A418R4A5_9BACT</name>
<evidence type="ECO:0000313" key="2">
    <source>
        <dbReference type="EMBL" id="RIY12175.1"/>
    </source>
</evidence>
<accession>A0A418R4A5</accession>
<comment type="caution">
    <text evidence="2">The sequence shown here is derived from an EMBL/GenBank/DDBJ whole genome shotgun (WGS) entry which is preliminary data.</text>
</comment>
<dbReference type="Pfam" id="PF13559">
    <property type="entry name" value="DUF4129"/>
    <property type="match status" value="1"/>
</dbReference>
<evidence type="ECO:0000259" key="1">
    <source>
        <dbReference type="Pfam" id="PF13559"/>
    </source>
</evidence>
<dbReference type="Proteomes" id="UP000284250">
    <property type="component" value="Unassembled WGS sequence"/>
</dbReference>
<keyword evidence="3" id="KW-1185">Reference proteome</keyword>
<dbReference type="AlphaFoldDB" id="A0A418R4A5"/>
<dbReference type="OrthoDB" id="5491447at2"/>
<reference evidence="2 3" key="1">
    <citation type="submission" date="2019-01" db="EMBL/GenBank/DDBJ databases">
        <title>Hymenobacter humicola sp. nov., isolated from soils in Antarctica.</title>
        <authorList>
            <person name="Sedlacek I."/>
            <person name="Holochova P."/>
            <person name="Kralova S."/>
            <person name="Pantucek R."/>
            <person name="Stankova E."/>
            <person name="Vrbovska V."/>
            <person name="Kristofova L."/>
            <person name="Svec P."/>
            <person name="Busse H.-J."/>
        </authorList>
    </citation>
    <scope>NUCLEOTIDE SEQUENCE [LARGE SCALE GENOMIC DNA]</scope>
    <source>
        <strain evidence="2 3">CCM 8852</strain>
    </source>
</reference>
<dbReference type="InterPro" id="IPR025403">
    <property type="entry name" value="TgpA-like_C"/>
</dbReference>